<protein>
    <submittedName>
        <fullName evidence="1">Unannotated protein</fullName>
    </submittedName>
</protein>
<dbReference type="EMBL" id="CAFBLP010000155">
    <property type="protein sequence ID" value="CAB4897487.1"/>
    <property type="molecule type" value="Genomic_DNA"/>
</dbReference>
<accession>A0A6J7FPN6</accession>
<dbReference type="SUPFAM" id="SSF159888">
    <property type="entry name" value="YdhG-like"/>
    <property type="match status" value="1"/>
</dbReference>
<sequence length="89" mass="9715">MIADAYPDLELVIAWNQPMLRRGKDYVFGISAATNHLLLAPFGGVSETVTSKLAGLVANIKTVRIPVDWTPDAELLRLMVAERLAQLPA</sequence>
<reference evidence="1" key="1">
    <citation type="submission" date="2020-05" db="EMBL/GenBank/DDBJ databases">
        <authorList>
            <person name="Chiriac C."/>
            <person name="Salcher M."/>
            <person name="Ghai R."/>
            <person name="Kavagutti S V."/>
        </authorList>
    </citation>
    <scope>NUCLEOTIDE SEQUENCE</scope>
</reference>
<proteinExistence type="predicted"/>
<dbReference type="AlphaFoldDB" id="A0A6J7FPN6"/>
<name>A0A6J7FPN6_9ZZZZ</name>
<gene>
    <name evidence="1" type="ORF">UFOPK3376_03232</name>
</gene>
<organism evidence="1">
    <name type="scientific">freshwater metagenome</name>
    <dbReference type="NCBI Taxonomy" id="449393"/>
    <lineage>
        <taxon>unclassified sequences</taxon>
        <taxon>metagenomes</taxon>
        <taxon>ecological metagenomes</taxon>
    </lineage>
</organism>
<dbReference type="Gene3D" id="3.90.1150.200">
    <property type="match status" value="1"/>
</dbReference>
<evidence type="ECO:0000313" key="1">
    <source>
        <dbReference type="EMBL" id="CAB4897487.1"/>
    </source>
</evidence>